<protein>
    <submittedName>
        <fullName evidence="1">Uncharacterized protein</fullName>
    </submittedName>
</protein>
<reference evidence="1" key="1">
    <citation type="submission" date="2021-04" db="EMBL/GenBank/DDBJ databases">
        <title>First draft genome resource for Brassicaceae pathogens Fusarium oxysporum f. sp. raphani and Fusarium oxysporum f. sp. rapae.</title>
        <authorList>
            <person name="Asai S."/>
        </authorList>
    </citation>
    <scope>NUCLEOTIDE SEQUENCE</scope>
    <source>
        <strain evidence="1">Tf1208</strain>
    </source>
</reference>
<evidence type="ECO:0000313" key="1">
    <source>
        <dbReference type="EMBL" id="KAG7416365.1"/>
    </source>
</evidence>
<dbReference type="Proteomes" id="UP000694050">
    <property type="component" value="Unassembled WGS sequence"/>
</dbReference>
<proteinExistence type="predicted"/>
<organism evidence="1 2">
    <name type="scientific">Fusarium oxysporum f. sp. rapae</name>
    <dbReference type="NCBI Taxonomy" id="485398"/>
    <lineage>
        <taxon>Eukaryota</taxon>
        <taxon>Fungi</taxon>
        <taxon>Dikarya</taxon>
        <taxon>Ascomycota</taxon>
        <taxon>Pezizomycotina</taxon>
        <taxon>Sordariomycetes</taxon>
        <taxon>Hypocreomycetidae</taxon>
        <taxon>Hypocreales</taxon>
        <taxon>Nectriaceae</taxon>
        <taxon>Fusarium</taxon>
        <taxon>Fusarium oxysporum species complex</taxon>
    </lineage>
</organism>
<sequence>MSTVAQLGAYPAGGRVSLADLFPPGPLLGHAPPAAPVQVPYFCQELWGGTSPVALEATHHHESIPTTSLCSLLKPFSKHPSFSKTLIDCVAFLSSRSDR</sequence>
<evidence type="ECO:0000313" key="2">
    <source>
        <dbReference type="Proteomes" id="UP000694050"/>
    </source>
</evidence>
<accession>A0A8J5P1C5</accession>
<gene>
    <name evidence="1" type="ORF">Forpe1208_v005624</name>
</gene>
<dbReference type="EMBL" id="JAELUQ010000004">
    <property type="protein sequence ID" value="KAG7416365.1"/>
    <property type="molecule type" value="Genomic_DNA"/>
</dbReference>
<comment type="caution">
    <text evidence="1">The sequence shown here is derived from an EMBL/GenBank/DDBJ whole genome shotgun (WGS) entry which is preliminary data.</text>
</comment>
<dbReference type="AlphaFoldDB" id="A0A8J5P1C5"/>
<name>A0A8J5P1C5_FUSOX</name>